<dbReference type="PANTHER" id="PTHR43284">
    <property type="entry name" value="ASPARAGINE SYNTHETASE (GLUTAMINE-HYDROLYZING)"/>
    <property type="match status" value="1"/>
</dbReference>
<comment type="pathway">
    <text evidence="1">Amino-acid biosynthesis; L-asparagine biosynthesis; L-asparagine from L-aspartate (L-Gln route): step 1/1.</text>
</comment>
<evidence type="ECO:0000313" key="12">
    <source>
        <dbReference type="Proteomes" id="UP000267430"/>
    </source>
</evidence>
<dbReference type="CDD" id="cd00712">
    <property type="entry name" value="AsnB"/>
    <property type="match status" value="1"/>
</dbReference>
<evidence type="ECO:0000313" key="11">
    <source>
        <dbReference type="EMBL" id="RUQ30081.1"/>
    </source>
</evidence>
<proteinExistence type="inferred from homology"/>
<dbReference type="InterPro" id="IPR006426">
    <property type="entry name" value="Asn_synth_AEB"/>
</dbReference>
<dbReference type="SUPFAM" id="SSF52402">
    <property type="entry name" value="Adenine nucleotide alpha hydrolases-like"/>
    <property type="match status" value="1"/>
</dbReference>
<dbReference type="Proteomes" id="UP000267430">
    <property type="component" value="Unassembled WGS sequence"/>
</dbReference>
<evidence type="ECO:0000256" key="9">
    <source>
        <dbReference type="PIRSR" id="PIRSR001589-2"/>
    </source>
</evidence>
<dbReference type="InterPro" id="IPR051786">
    <property type="entry name" value="ASN_synthetase/amidase"/>
</dbReference>
<accession>A0A433HP11</accession>
<organism evidence="11 12">
    <name type="scientific">Peribacillus cavernae</name>
    <dbReference type="NCBI Taxonomy" id="1674310"/>
    <lineage>
        <taxon>Bacteria</taxon>
        <taxon>Bacillati</taxon>
        <taxon>Bacillota</taxon>
        <taxon>Bacilli</taxon>
        <taxon>Bacillales</taxon>
        <taxon>Bacillaceae</taxon>
        <taxon>Peribacillus</taxon>
    </lineage>
</organism>
<evidence type="ECO:0000256" key="8">
    <source>
        <dbReference type="ARBA" id="ARBA00048741"/>
    </source>
</evidence>
<dbReference type="AlphaFoldDB" id="A0A433HP11"/>
<sequence length="644" mass="74865">MSAIAGIYNCNNEPIHIEHINGMMESLQHYPADDIQVWRKENIFLGCHAQWITPESIGEQQPYYDYERKIVITADSIIDNRDELFDRLQIEPSRRKTMSDSQLILLAYHKWGEESPKHLIGDFAFMLWDENKQRLFGARDFSGTRTLYYYHNQQKFSFSTVIKPLLSLPFIEKRINEQWMAEYLAINGMFETIEPFSTVYKNIEQLPPAHTISINNGRISLSKYVSVTAGETLKLKSNSEYEEAFRDVFRTAVTARTRTNRKVGAHLSGGLDSGSVVSFAAKSLHTQSKRLHTFSYVPVDDFQDWTPKYRMADERPYIQSTVQHVGNITDTYLDFGGKSPLSEVDDWLDTYEMPYKFFENSFWLKGVYEKAHEEGVGLLLNGARGNWTISWGPALDYQAMLLKRLNVIRFYRELHRYSKNVGVKKSRVMSVVGRKAFPFLHKTKSIEPDEQETFINPDLAKRTAVFEKLKEHGVDLPLSTIPNAYEERKKHFKSVTFWSTNGAVATKLSLRFNLWNRDPTNDLRVIRFTLSVPEEQFVQNGLDRSLVRRATENYLPDKVRLNQKVRGIQGSDGVHRMTPNWHMFIDEIDRLMADQVMSGFINVDVINNARIKVQEAPPPEYVFDPEFKMLMRSLIVYRFIKNFT</sequence>
<evidence type="ECO:0000256" key="1">
    <source>
        <dbReference type="ARBA" id="ARBA00005187"/>
    </source>
</evidence>
<gene>
    <name evidence="11" type="ORF">ELQ35_06940</name>
</gene>
<protein>
    <recommendedName>
        <fullName evidence="3">asparagine synthase (glutamine-hydrolyzing)</fullName>
        <ecNumber evidence="3">6.3.5.4</ecNumber>
    </recommendedName>
</protein>
<dbReference type="PROSITE" id="PS51278">
    <property type="entry name" value="GATASE_TYPE_2"/>
    <property type="match status" value="1"/>
</dbReference>
<keyword evidence="5 9" id="KW-0067">ATP-binding</keyword>
<comment type="catalytic activity">
    <reaction evidence="8">
        <text>L-aspartate + L-glutamine + ATP + H2O = L-asparagine + L-glutamate + AMP + diphosphate + H(+)</text>
        <dbReference type="Rhea" id="RHEA:12228"/>
        <dbReference type="ChEBI" id="CHEBI:15377"/>
        <dbReference type="ChEBI" id="CHEBI:15378"/>
        <dbReference type="ChEBI" id="CHEBI:29985"/>
        <dbReference type="ChEBI" id="CHEBI:29991"/>
        <dbReference type="ChEBI" id="CHEBI:30616"/>
        <dbReference type="ChEBI" id="CHEBI:33019"/>
        <dbReference type="ChEBI" id="CHEBI:58048"/>
        <dbReference type="ChEBI" id="CHEBI:58359"/>
        <dbReference type="ChEBI" id="CHEBI:456215"/>
        <dbReference type="EC" id="6.3.5.4"/>
    </reaction>
</comment>
<evidence type="ECO:0000256" key="5">
    <source>
        <dbReference type="ARBA" id="ARBA00022840"/>
    </source>
</evidence>
<dbReference type="SUPFAM" id="SSF56235">
    <property type="entry name" value="N-terminal nucleophile aminohydrolases (Ntn hydrolases)"/>
    <property type="match status" value="1"/>
</dbReference>
<feature type="domain" description="Glutamine amidotransferase type-2" evidence="10">
    <location>
        <begin position="2"/>
        <end position="217"/>
    </location>
</feature>
<dbReference type="PIRSF" id="PIRSF001589">
    <property type="entry name" value="Asn_synthetase_glu-h"/>
    <property type="match status" value="1"/>
</dbReference>
<keyword evidence="6" id="KW-0061">Asparagine biosynthesis</keyword>
<dbReference type="GO" id="GO:0006529">
    <property type="term" value="P:asparagine biosynthetic process"/>
    <property type="evidence" value="ECO:0007669"/>
    <property type="project" value="UniProtKB-KW"/>
</dbReference>
<dbReference type="Pfam" id="PF00733">
    <property type="entry name" value="Asn_synthase"/>
    <property type="match status" value="1"/>
</dbReference>
<keyword evidence="7" id="KW-0315">Glutamine amidotransferase</keyword>
<dbReference type="EC" id="6.3.5.4" evidence="3"/>
<dbReference type="InterPro" id="IPR014729">
    <property type="entry name" value="Rossmann-like_a/b/a_fold"/>
</dbReference>
<dbReference type="InterPro" id="IPR029055">
    <property type="entry name" value="Ntn_hydrolases_N"/>
</dbReference>
<feature type="binding site" evidence="9">
    <location>
        <position position="100"/>
    </location>
    <ligand>
        <name>L-glutamine</name>
        <dbReference type="ChEBI" id="CHEBI:58359"/>
    </ligand>
</feature>
<dbReference type="Gene3D" id="3.60.20.10">
    <property type="entry name" value="Glutamine Phosphoribosylpyrophosphate, subunit 1, domain 1"/>
    <property type="match status" value="1"/>
</dbReference>
<dbReference type="InterPro" id="IPR001962">
    <property type="entry name" value="Asn_synthase"/>
</dbReference>
<feature type="binding site" evidence="9">
    <location>
        <position position="297"/>
    </location>
    <ligand>
        <name>ATP</name>
        <dbReference type="ChEBI" id="CHEBI:30616"/>
    </ligand>
</feature>
<dbReference type="OrthoDB" id="9763290at2"/>
<keyword evidence="12" id="KW-1185">Reference proteome</keyword>
<evidence type="ECO:0000256" key="6">
    <source>
        <dbReference type="ARBA" id="ARBA00022888"/>
    </source>
</evidence>
<evidence type="ECO:0000259" key="10">
    <source>
        <dbReference type="PROSITE" id="PS51278"/>
    </source>
</evidence>
<comment type="similarity">
    <text evidence="2">Belongs to the asparagine synthetase family.</text>
</comment>
<evidence type="ECO:0000256" key="4">
    <source>
        <dbReference type="ARBA" id="ARBA00022741"/>
    </source>
</evidence>
<evidence type="ECO:0000256" key="7">
    <source>
        <dbReference type="ARBA" id="ARBA00022962"/>
    </source>
</evidence>
<keyword evidence="6" id="KW-0028">Amino-acid biosynthesis</keyword>
<dbReference type="GO" id="GO:0005524">
    <property type="term" value="F:ATP binding"/>
    <property type="evidence" value="ECO:0007669"/>
    <property type="project" value="UniProtKB-KW"/>
</dbReference>
<dbReference type="Pfam" id="PF13537">
    <property type="entry name" value="GATase_7"/>
    <property type="match status" value="1"/>
</dbReference>
<dbReference type="InterPro" id="IPR033738">
    <property type="entry name" value="AsnB_N"/>
</dbReference>
<reference evidence="11 12" key="1">
    <citation type="submission" date="2018-12" db="EMBL/GenBank/DDBJ databases">
        <title>Bacillus chawlae sp. nov., Bacillus glennii sp. nov., and Bacillus saganii sp. nov. Isolated from the Vehicle Assembly Building at Kennedy Space Center where the Viking Spacecraft were Assembled.</title>
        <authorList>
            <person name="Seuylemezian A."/>
            <person name="Vaishampayan P."/>
        </authorList>
    </citation>
    <scope>NUCLEOTIDE SEQUENCE [LARGE SCALE GENOMIC DNA]</scope>
    <source>
        <strain evidence="11 12">L5</strain>
    </source>
</reference>
<comment type="caution">
    <text evidence="11">The sequence shown here is derived from an EMBL/GenBank/DDBJ whole genome shotgun (WGS) entry which is preliminary data.</text>
</comment>
<dbReference type="PANTHER" id="PTHR43284:SF1">
    <property type="entry name" value="ASPARAGINE SYNTHETASE"/>
    <property type="match status" value="1"/>
</dbReference>
<evidence type="ECO:0000256" key="2">
    <source>
        <dbReference type="ARBA" id="ARBA00005752"/>
    </source>
</evidence>
<dbReference type="EMBL" id="RYZZ01000007">
    <property type="protein sequence ID" value="RUQ30081.1"/>
    <property type="molecule type" value="Genomic_DNA"/>
</dbReference>
<name>A0A433HP11_9BACI</name>
<dbReference type="GO" id="GO:0004066">
    <property type="term" value="F:asparagine synthase (glutamine-hydrolyzing) activity"/>
    <property type="evidence" value="ECO:0007669"/>
    <property type="project" value="UniProtKB-EC"/>
</dbReference>
<evidence type="ECO:0000256" key="3">
    <source>
        <dbReference type="ARBA" id="ARBA00012737"/>
    </source>
</evidence>
<keyword evidence="4 9" id="KW-0547">Nucleotide-binding</keyword>
<dbReference type="Gene3D" id="3.40.50.620">
    <property type="entry name" value="HUPs"/>
    <property type="match status" value="2"/>
</dbReference>
<dbReference type="InterPro" id="IPR017932">
    <property type="entry name" value="GATase_2_dom"/>
</dbReference>
<dbReference type="RefSeq" id="WP_126864103.1">
    <property type="nucleotide sequence ID" value="NZ_JAUSTX010000001.1"/>
</dbReference>